<sequence length="557" mass="54093">MAATAAQLAGAPPPGPPLSAARLAADQSLLAADSEMFRPAAGLPGQSAGAAPRHPSVQRFRPALAEAPRGDRRIASLPPAPQPPWASLGLETDVGTVHAAPPLQQPLAPASVVSLLGAAAQLCASPRGATSPLTTARAAATPRSGVTGLTEPASVAASPLKSRGSLGVPPGTLAPSPRVSSRACSREVLAASPASWENSRPRPMLGVAAGGSVVVSGSLHTASQPSLHAAGRPSPPEAGAAGHDRLGALAAVATAAVARTATAAVMATSVPPHLGAPPTLAPPAVAEDAPSHSAIAYGGSLRSPCPRSQPPPASTPRAPRSCLGRQDISWDHLASQSTPGTVVLGPLTGFAAFSPPPRCLARRLGAPVACGAPPARPAAGAPPPPVRGEHPAGGRRAPHGAPAPSAAAPCAEVPPGAAEGSGPSERTASQTPRSPVRGAPVGADDSPAGTPSRAVGLSDGIGGAGSPGPRRTPVGDISASPIDGKVEFESTVSQSSSDPGGGAAPEGAAPQADKAASRCPAAHAAGKGQASDDGAAPREPEEEAATAEGAILDLGAN</sequence>
<feature type="region of interest" description="Disordered" evidence="1">
    <location>
        <begin position="36"/>
        <end position="84"/>
    </location>
</feature>
<comment type="caution">
    <text evidence="2">The sequence shown here is derived from an EMBL/GenBank/DDBJ whole genome shotgun (WGS) entry which is preliminary data.</text>
</comment>
<feature type="compositionally biased region" description="Low complexity" evidence="1">
    <location>
        <begin position="1"/>
        <end position="10"/>
    </location>
</feature>
<dbReference type="Proteomes" id="UP001189429">
    <property type="component" value="Unassembled WGS sequence"/>
</dbReference>
<evidence type="ECO:0000256" key="1">
    <source>
        <dbReference type="SAM" id="MobiDB-lite"/>
    </source>
</evidence>
<feature type="region of interest" description="Disordered" evidence="1">
    <location>
        <begin position="127"/>
        <end position="180"/>
    </location>
</feature>
<feature type="region of interest" description="Disordered" evidence="1">
    <location>
        <begin position="296"/>
        <end position="319"/>
    </location>
</feature>
<feature type="compositionally biased region" description="Low complexity" evidence="1">
    <location>
        <begin position="399"/>
        <end position="415"/>
    </location>
</feature>
<feature type="compositionally biased region" description="Low complexity" evidence="1">
    <location>
        <begin position="505"/>
        <end position="514"/>
    </location>
</feature>
<evidence type="ECO:0000313" key="2">
    <source>
        <dbReference type="EMBL" id="CAK0861780.1"/>
    </source>
</evidence>
<feature type="region of interest" description="Disordered" evidence="1">
    <location>
        <begin position="1"/>
        <end position="20"/>
    </location>
</feature>
<feature type="region of interest" description="Disordered" evidence="1">
    <location>
        <begin position="373"/>
        <end position="557"/>
    </location>
</feature>
<feature type="compositionally biased region" description="Polar residues" evidence="1">
    <location>
        <begin position="424"/>
        <end position="433"/>
    </location>
</feature>
<evidence type="ECO:0000313" key="3">
    <source>
        <dbReference type="Proteomes" id="UP001189429"/>
    </source>
</evidence>
<reference evidence="2" key="1">
    <citation type="submission" date="2023-10" db="EMBL/GenBank/DDBJ databases">
        <authorList>
            <person name="Chen Y."/>
            <person name="Shah S."/>
            <person name="Dougan E. K."/>
            <person name="Thang M."/>
            <person name="Chan C."/>
        </authorList>
    </citation>
    <scope>NUCLEOTIDE SEQUENCE [LARGE SCALE GENOMIC DNA]</scope>
</reference>
<proteinExistence type="predicted"/>
<feature type="compositionally biased region" description="Pro residues" evidence="1">
    <location>
        <begin position="374"/>
        <end position="386"/>
    </location>
</feature>
<organism evidence="2 3">
    <name type="scientific">Prorocentrum cordatum</name>
    <dbReference type="NCBI Taxonomy" id="2364126"/>
    <lineage>
        <taxon>Eukaryota</taxon>
        <taxon>Sar</taxon>
        <taxon>Alveolata</taxon>
        <taxon>Dinophyceae</taxon>
        <taxon>Prorocentrales</taxon>
        <taxon>Prorocentraceae</taxon>
        <taxon>Prorocentrum</taxon>
    </lineage>
</organism>
<keyword evidence="3" id="KW-1185">Reference proteome</keyword>
<protein>
    <submittedName>
        <fullName evidence="2">Uncharacterized protein</fullName>
    </submittedName>
</protein>
<name>A0ABN9UPA3_9DINO</name>
<gene>
    <name evidence="2" type="ORF">PCOR1329_LOCUS50354</name>
</gene>
<feature type="compositionally biased region" description="Low complexity" evidence="1">
    <location>
        <begin position="129"/>
        <end position="144"/>
    </location>
</feature>
<dbReference type="EMBL" id="CAUYUJ010016094">
    <property type="protein sequence ID" value="CAK0861780.1"/>
    <property type="molecule type" value="Genomic_DNA"/>
</dbReference>
<accession>A0ABN9UPA3</accession>